<evidence type="ECO:0000256" key="4">
    <source>
        <dbReference type="ARBA" id="ARBA00022692"/>
    </source>
</evidence>
<dbReference type="FunFam" id="1.20.1250.20:FF:000073">
    <property type="entry name" value="MFS myo-inositol transporter, putative"/>
    <property type="match status" value="1"/>
</dbReference>
<dbReference type="AlphaFoldDB" id="A0A6A5YA60"/>
<protein>
    <submittedName>
        <fullName evidence="11">General substrate transporter</fullName>
    </submittedName>
</protein>
<dbReference type="GO" id="GO:0005366">
    <property type="term" value="F:myo-inositol:proton symporter activity"/>
    <property type="evidence" value="ECO:0007669"/>
    <property type="project" value="TreeGrafter"/>
</dbReference>
<feature type="transmembrane region" description="Helical" evidence="9">
    <location>
        <begin position="97"/>
        <end position="117"/>
    </location>
</feature>
<dbReference type="PRINTS" id="PR00171">
    <property type="entry name" value="SUGRTRNSPORT"/>
</dbReference>
<organism evidence="11 12">
    <name type="scientific">Aaosphaeria arxii CBS 175.79</name>
    <dbReference type="NCBI Taxonomy" id="1450172"/>
    <lineage>
        <taxon>Eukaryota</taxon>
        <taxon>Fungi</taxon>
        <taxon>Dikarya</taxon>
        <taxon>Ascomycota</taxon>
        <taxon>Pezizomycotina</taxon>
        <taxon>Dothideomycetes</taxon>
        <taxon>Pleosporomycetidae</taxon>
        <taxon>Pleosporales</taxon>
        <taxon>Pleosporales incertae sedis</taxon>
        <taxon>Aaosphaeria</taxon>
    </lineage>
</organism>
<dbReference type="GO" id="GO:1904679">
    <property type="term" value="P:myo-inositol import across plasma membrane"/>
    <property type="evidence" value="ECO:0007669"/>
    <property type="project" value="TreeGrafter"/>
</dbReference>
<dbReference type="EMBL" id="ML978066">
    <property type="protein sequence ID" value="KAF2021494.1"/>
    <property type="molecule type" value="Genomic_DNA"/>
</dbReference>
<feature type="transmembrane region" description="Helical" evidence="9">
    <location>
        <begin position="433"/>
        <end position="458"/>
    </location>
</feature>
<evidence type="ECO:0000313" key="11">
    <source>
        <dbReference type="EMBL" id="KAF2021494.1"/>
    </source>
</evidence>
<dbReference type="InterPro" id="IPR005828">
    <property type="entry name" value="MFS_sugar_transport-like"/>
</dbReference>
<dbReference type="GO" id="GO:0016020">
    <property type="term" value="C:membrane"/>
    <property type="evidence" value="ECO:0007669"/>
    <property type="project" value="UniProtKB-SubCell"/>
</dbReference>
<reference evidence="11" key="1">
    <citation type="journal article" date="2020" name="Stud. Mycol.">
        <title>101 Dothideomycetes genomes: a test case for predicting lifestyles and emergence of pathogens.</title>
        <authorList>
            <person name="Haridas S."/>
            <person name="Albert R."/>
            <person name="Binder M."/>
            <person name="Bloem J."/>
            <person name="Labutti K."/>
            <person name="Salamov A."/>
            <person name="Andreopoulos B."/>
            <person name="Baker S."/>
            <person name="Barry K."/>
            <person name="Bills G."/>
            <person name="Bluhm B."/>
            <person name="Cannon C."/>
            <person name="Castanera R."/>
            <person name="Culley D."/>
            <person name="Daum C."/>
            <person name="Ezra D."/>
            <person name="Gonzalez J."/>
            <person name="Henrissat B."/>
            <person name="Kuo A."/>
            <person name="Liang C."/>
            <person name="Lipzen A."/>
            <person name="Lutzoni F."/>
            <person name="Magnuson J."/>
            <person name="Mondo S."/>
            <person name="Nolan M."/>
            <person name="Ohm R."/>
            <person name="Pangilinan J."/>
            <person name="Park H.-J."/>
            <person name="Ramirez L."/>
            <person name="Alfaro M."/>
            <person name="Sun H."/>
            <person name="Tritt A."/>
            <person name="Yoshinaga Y."/>
            <person name="Zwiers L.-H."/>
            <person name="Turgeon B."/>
            <person name="Goodwin S."/>
            <person name="Spatafora J."/>
            <person name="Crous P."/>
            <person name="Grigoriev I."/>
        </authorList>
    </citation>
    <scope>NUCLEOTIDE SEQUENCE</scope>
    <source>
        <strain evidence="11">CBS 175.79</strain>
    </source>
</reference>
<proteinExistence type="inferred from homology"/>
<evidence type="ECO:0000256" key="3">
    <source>
        <dbReference type="ARBA" id="ARBA00022448"/>
    </source>
</evidence>
<dbReference type="InterPro" id="IPR003663">
    <property type="entry name" value="Sugar/inositol_transpt"/>
</dbReference>
<evidence type="ECO:0000256" key="2">
    <source>
        <dbReference type="ARBA" id="ARBA00010992"/>
    </source>
</evidence>
<gene>
    <name evidence="11" type="ORF">BU24DRAFT_417133</name>
</gene>
<feature type="transmembrane region" description="Helical" evidence="9">
    <location>
        <begin position="391"/>
        <end position="413"/>
    </location>
</feature>
<dbReference type="PANTHER" id="PTHR48020:SF12">
    <property type="entry name" value="PROTON MYO-INOSITOL COTRANSPORTER"/>
    <property type="match status" value="1"/>
</dbReference>
<dbReference type="InterPro" id="IPR050814">
    <property type="entry name" value="Myo-inositol_Transporter"/>
</dbReference>
<evidence type="ECO:0000256" key="8">
    <source>
        <dbReference type="SAM" id="MobiDB-lite"/>
    </source>
</evidence>
<dbReference type="PROSITE" id="PS00216">
    <property type="entry name" value="SUGAR_TRANSPORT_1"/>
    <property type="match status" value="1"/>
</dbReference>
<feature type="transmembrane region" description="Helical" evidence="9">
    <location>
        <begin position="154"/>
        <end position="171"/>
    </location>
</feature>
<evidence type="ECO:0000259" key="10">
    <source>
        <dbReference type="PROSITE" id="PS50850"/>
    </source>
</evidence>
<dbReference type="PROSITE" id="PS50850">
    <property type="entry name" value="MFS"/>
    <property type="match status" value="1"/>
</dbReference>
<dbReference type="Gene3D" id="1.20.1250.20">
    <property type="entry name" value="MFS general substrate transporter like domains"/>
    <property type="match status" value="1"/>
</dbReference>
<feature type="transmembrane region" description="Helical" evidence="9">
    <location>
        <begin position="211"/>
        <end position="232"/>
    </location>
</feature>
<comment type="similarity">
    <text evidence="2">Belongs to the major facilitator superfamily. Sugar transporter (TC 2.A.1.1) family.</text>
</comment>
<feature type="transmembrane region" description="Helical" evidence="9">
    <location>
        <begin position="364"/>
        <end position="384"/>
    </location>
</feature>
<dbReference type="PANTHER" id="PTHR48020">
    <property type="entry name" value="PROTON MYO-INOSITOL COTRANSPORTER"/>
    <property type="match status" value="1"/>
</dbReference>
<sequence length="552" mass="59860">MAHRASLSRDGASEPLISHSLDRPETPGSTIEDETQEIDEADESKLVRPGLFIWVLTLCAGISGLLFGYDTGVISSTLVSINTDLNSRLLTTWDKSLITSCTSLFALFASPLTGVLADSIGRKRVILAADALFIVGALWQALTSSVWGMVGGRSVVGIAVGSASFVVPLYIGEVSPSPFRGRLVTVSSLFITGGQVVAYIIGWLFSERAGGWRWMVGLGALPAALQLGLLVLMPETPRWLVKAGLKERARRVLKKVYGEGDGMDSVVEGVLKRVEREIMEEEVQGGGVEREVEGSRDASKAGWRKKLDRVGDGFSLLVDIGANRRALIIACMLQGFQQLCGFNSLMYFSATIFSLVGFRSPTLTSLSIAITNFIFTLVAFHYIDRIGRRRILLYSIPIMVLGLVLCSIAFNFITLPGSRASEVQAAAPNQNLAWPLIILLSMILYVSGYAIGLGNVPWQQGELFPLSVRSLGSGIATATNWGSNFIIGISFLPMMELITPVGTFAAYAGVCLLSWWTIWKIYPETAGLSLEGVNGLLKDGWGVQESIRRREH</sequence>
<feature type="transmembrane region" description="Helical" evidence="9">
    <location>
        <begin position="51"/>
        <end position="69"/>
    </location>
</feature>
<feature type="transmembrane region" description="Helical" evidence="9">
    <location>
        <begin position="183"/>
        <end position="205"/>
    </location>
</feature>
<keyword evidence="4 9" id="KW-0812">Transmembrane</keyword>
<feature type="domain" description="Major facilitator superfamily (MFS) profile" evidence="10">
    <location>
        <begin position="56"/>
        <end position="526"/>
    </location>
</feature>
<evidence type="ECO:0000313" key="12">
    <source>
        <dbReference type="Proteomes" id="UP000799778"/>
    </source>
</evidence>
<feature type="transmembrane region" description="Helical" evidence="9">
    <location>
        <begin position="470"/>
        <end position="491"/>
    </location>
</feature>
<dbReference type="Proteomes" id="UP000799778">
    <property type="component" value="Unassembled WGS sequence"/>
</dbReference>
<dbReference type="SUPFAM" id="SSF103473">
    <property type="entry name" value="MFS general substrate transporter"/>
    <property type="match status" value="1"/>
</dbReference>
<keyword evidence="12" id="KW-1185">Reference proteome</keyword>
<comment type="catalytic activity">
    <reaction evidence="7">
        <text>myo-inositol(out) + H(+)(out) = myo-inositol(in) + H(+)(in)</text>
        <dbReference type="Rhea" id="RHEA:60364"/>
        <dbReference type="ChEBI" id="CHEBI:15378"/>
        <dbReference type="ChEBI" id="CHEBI:17268"/>
    </reaction>
</comment>
<dbReference type="GeneID" id="54284034"/>
<feature type="transmembrane region" description="Helical" evidence="9">
    <location>
        <begin position="497"/>
        <end position="519"/>
    </location>
</feature>
<evidence type="ECO:0000256" key="1">
    <source>
        <dbReference type="ARBA" id="ARBA00004141"/>
    </source>
</evidence>
<dbReference type="Pfam" id="PF00083">
    <property type="entry name" value="Sugar_tr"/>
    <property type="match status" value="1"/>
</dbReference>
<feature type="transmembrane region" description="Helical" evidence="9">
    <location>
        <begin position="124"/>
        <end position="142"/>
    </location>
</feature>
<dbReference type="InterPro" id="IPR020846">
    <property type="entry name" value="MFS_dom"/>
</dbReference>
<dbReference type="OrthoDB" id="6339427at2759"/>
<evidence type="ECO:0000256" key="5">
    <source>
        <dbReference type="ARBA" id="ARBA00022989"/>
    </source>
</evidence>
<feature type="region of interest" description="Disordered" evidence="8">
    <location>
        <begin position="1"/>
        <end position="31"/>
    </location>
</feature>
<evidence type="ECO:0000256" key="7">
    <source>
        <dbReference type="ARBA" id="ARBA00049119"/>
    </source>
</evidence>
<evidence type="ECO:0000256" key="6">
    <source>
        <dbReference type="ARBA" id="ARBA00023136"/>
    </source>
</evidence>
<dbReference type="RefSeq" id="XP_033389833.1">
    <property type="nucleotide sequence ID" value="XM_033526637.1"/>
</dbReference>
<dbReference type="PROSITE" id="PS00217">
    <property type="entry name" value="SUGAR_TRANSPORT_2"/>
    <property type="match status" value="1"/>
</dbReference>
<keyword evidence="5 9" id="KW-1133">Transmembrane helix</keyword>
<dbReference type="InterPro" id="IPR036259">
    <property type="entry name" value="MFS_trans_sf"/>
</dbReference>
<evidence type="ECO:0000256" key="9">
    <source>
        <dbReference type="SAM" id="Phobius"/>
    </source>
</evidence>
<name>A0A6A5YA60_9PLEO</name>
<keyword evidence="3" id="KW-0813">Transport</keyword>
<keyword evidence="6 9" id="KW-0472">Membrane</keyword>
<comment type="subcellular location">
    <subcellularLocation>
        <location evidence="1">Membrane</location>
        <topology evidence="1">Multi-pass membrane protein</topology>
    </subcellularLocation>
</comment>
<feature type="transmembrane region" description="Helical" evidence="9">
    <location>
        <begin position="339"/>
        <end position="358"/>
    </location>
</feature>
<accession>A0A6A5YA60</accession>
<dbReference type="InterPro" id="IPR005829">
    <property type="entry name" value="Sugar_transporter_CS"/>
</dbReference>